<evidence type="ECO:0000313" key="10">
    <source>
        <dbReference type="RefSeq" id="XP_051858995.1"/>
    </source>
</evidence>
<dbReference type="GeneID" id="127565268"/>
<keyword evidence="3 6" id="KW-0812">Transmembrane</keyword>
<feature type="domain" description="EXS" evidence="7">
    <location>
        <begin position="403"/>
        <end position="606"/>
    </location>
</feature>
<evidence type="ECO:0000256" key="5">
    <source>
        <dbReference type="ARBA" id="ARBA00023136"/>
    </source>
</evidence>
<dbReference type="Pfam" id="PF03105">
    <property type="entry name" value="SPX"/>
    <property type="match status" value="2"/>
</dbReference>
<dbReference type="AlphaFoldDB" id="A0A9C6SN32"/>
<dbReference type="Pfam" id="PF03124">
    <property type="entry name" value="EXS"/>
    <property type="match status" value="1"/>
</dbReference>
<dbReference type="PROSITE" id="PS51382">
    <property type="entry name" value="SPX"/>
    <property type="match status" value="1"/>
</dbReference>
<accession>A0A9C6SN32</accession>
<dbReference type="GO" id="GO:0006817">
    <property type="term" value="P:phosphate ion transport"/>
    <property type="evidence" value="ECO:0007669"/>
    <property type="project" value="TreeGrafter"/>
</dbReference>
<feature type="transmembrane region" description="Helical" evidence="6">
    <location>
        <begin position="477"/>
        <end position="497"/>
    </location>
</feature>
<feature type="domain" description="SPX" evidence="8">
    <location>
        <begin position="1"/>
        <end position="154"/>
    </location>
</feature>
<feature type="transmembrane region" description="Helical" evidence="6">
    <location>
        <begin position="322"/>
        <end position="343"/>
    </location>
</feature>
<evidence type="ECO:0000313" key="9">
    <source>
        <dbReference type="Proteomes" id="UP000515160"/>
    </source>
</evidence>
<dbReference type="GO" id="GO:0005794">
    <property type="term" value="C:Golgi apparatus"/>
    <property type="evidence" value="ECO:0007669"/>
    <property type="project" value="TreeGrafter"/>
</dbReference>
<gene>
    <name evidence="10" type="primary">LOC127565268</name>
</gene>
<protein>
    <submittedName>
        <fullName evidence="10">Xenotropic and polytropic retrovirus receptor 1-like</fullName>
    </submittedName>
</protein>
<keyword evidence="9" id="KW-1185">Reference proteome</keyword>
<dbReference type="PROSITE" id="PS51380">
    <property type="entry name" value="EXS"/>
    <property type="match status" value="1"/>
</dbReference>
<feature type="transmembrane region" description="Helical" evidence="6">
    <location>
        <begin position="246"/>
        <end position="267"/>
    </location>
</feature>
<sequence>MKFGKTFESYLTTEWRQQYMNYSDLKAMIYKAVQECPSTRNASNALILQYFLNFEGIFFARLHEELLRVQNFYAQKIAEARRKLYIIVQQLKARTSTTSKHGPSTRNLPLACTEFYLSLIMLQNFQSLNYTAFRKICKKYDKNLKSDMGGFWFEEYVTIAPFAQDKELQSMIGQVEELYTVHFTKGDRAKAMDKLRVPPLGQCVPPSKIFMAGMVLGLCIVSTAIVIISLYYIHNQLDVITIIAQLYRGPIASSLATFLFALNVYVWQNKGVNHVLIFNIDLRNHLSAAAFLEVASIVGYIVTMSMVFFIHYKEFEVDTPYYFPVLCIILPFLMLVNPTPIMNRRARMWILRMIGRILGAPFYKVVFPDFWMADQLTSLTVCMVDYYQLIRFYYRYCRGKANVFEFEPDTWITLIRCLPSWFRLSQCLRRYYDNDYKKRKFILNTIKYFINIIVVIASTIVMETNHNYDSMFDNPWIWFYISMSVISTIYSTAWDFLSDFGLFKVWKGENIFLRNNLVYSKWFYYNVMALNVLIRFAWSLEMYLIYFDYVSAFSAKTISSFLEILRRFFWNFIRLENEHLNNVGEFRATRDIYLHTISMTDLNDDDKKLS</sequence>
<feature type="transmembrane region" description="Helical" evidence="6">
    <location>
        <begin position="209"/>
        <end position="234"/>
    </location>
</feature>
<dbReference type="OrthoDB" id="9970435at2759"/>
<evidence type="ECO:0000256" key="6">
    <source>
        <dbReference type="SAM" id="Phobius"/>
    </source>
</evidence>
<dbReference type="GO" id="GO:0000822">
    <property type="term" value="F:inositol hexakisphosphate binding"/>
    <property type="evidence" value="ECO:0007669"/>
    <property type="project" value="TreeGrafter"/>
</dbReference>
<feature type="transmembrane region" description="Helical" evidence="6">
    <location>
        <begin position="544"/>
        <end position="565"/>
    </location>
</feature>
<feature type="transmembrane region" description="Helical" evidence="6">
    <location>
        <begin position="288"/>
        <end position="310"/>
    </location>
</feature>
<dbReference type="InterPro" id="IPR004331">
    <property type="entry name" value="SPX_dom"/>
</dbReference>
<dbReference type="PANTHER" id="PTHR10783">
    <property type="entry name" value="XENOTROPIC AND POLYTROPIC RETROVIRUS RECEPTOR 1-RELATED"/>
    <property type="match status" value="1"/>
</dbReference>
<feature type="transmembrane region" description="Helical" evidence="6">
    <location>
        <begin position="518"/>
        <end position="538"/>
    </location>
</feature>
<comment type="subcellular location">
    <subcellularLocation>
        <location evidence="1">Membrane</location>
        <topology evidence="1">Multi-pass membrane protein</topology>
    </subcellularLocation>
</comment>
<evidence type="ECO:0000259" key="7">
    <source>
        <dbReference type="PROSITE" id="PS51380"/>
    </source>
</evidence>
<evidence type="ECO:0000256" key="4">
    <source>
        <dbReference type="ARBA" id="ARBA00022989"/>
    </source>
</evidence>
<keyword evidence="4 6" id="KW-1133">Transmembrane helix</keyword>
<dbReference type="CDD" id="cd14477">
    <property type="entry name" value="SPX_XPR1_like"/>
    <property type="match status" value="1"/>
</dbReference>
<dbReference type="GO" id="GO:0016036">
    <property type="term" value="P:cellular response to phosphate starvation"/>
    <property type="evidence" value="ECO:0007669"/>
    <property type="project" value="TreeGrafter"/>
</dbReference>
<comment type="similarity">
    <text evidence="2">Belongs to the SYG1 (TC 2.A.94) family.</text>
</comment>
<dbReference type="InterPro" id="IPR004342">
    <property type="entry name" value="EXS_C"/>
</dbReference>
<dbReference type="RefSeq" id="XP_051858995.1">
    <property type="nucleotide sequence ID" value="XM_052003035.1"/>
</dbReference>
<feature type="transmembrane region" description="Helical" evidence="6">
    <location>
        <begin position="441"/>
        <end position="462"/>
    </location>
</feature>
<evidence type="ECO:0000256" key="2">
    <source>
        <dbReference type="ARBA" id="ARBA00009665"/>
    </source>
</evidence>
<dbReference type="GO" id="GO:0005886">
    <property type="term" value="C:plasma membrane"/>
    <property type="evidence" value="ECO:0007669"/>
    <property type="project" value="TreeGrafter"/>
</dbReference>
<evidence type="ECO:0000259" key="8">
    <source>
        <dbReference type="PROSITE" id="PS51382"/>
    </source>
</evidence>
<reference evidence="10" key="1">
    <citation type="submission" date="2025-08" db="UniProtKB">
        <authorList>
            <consortium name="RefSeq"/>
        </authorList>
    </citation>
    <scope>IDENTIFICATION</scope>
    <source>
        <strain evidence="10">15112-1751.03</strain>
        <tissue evidence="10">Whole Adult</tissue>
    </source>
</reference>
<organism evidence="9 10">
    <name type="scientific">Drosophila albomicans</name>
    <name type="common">Fruit fly</name>
    <dbReference type="NCBI Taxonomy" id="7291"/>
    <lineage>
        <taxon>Eukaryota</taxon>
        <taxon>Metazoa</taxon>
        <taxon>Ecdysozoa</taxon>
        <taxon>Arthropoda</taxon>
        <taxon>Hexapoda</taxon>
        <taxon>Insecta</taxon>
        <taxon>Pterygota</taxon>
        <taxon>Neoptera</taxon>
        <taxon>Endopterygota</taxon>
        <taxon>Diptera</taxon>
        <taxon>Brachycera</taxon>
        <taxon>Muscomorpha</taxon>
        <taxon>Ephydroidea</taxon>
        <taxon>Drosophilidae</taxon>
        <taxon>Drosophila</taxon>
    </lineage>
</organism>
<keyword evidence="5 6" id="KW-0472">Membrane</keyword>
<proteinExistence type="inferred from homology"/>
<evidence type="ECO:0000256" key="1">
    <source>
        <dbReference type="ARBA" id="ARBA00004141"/>
    </source>
</evidence>
<name>A0A9C6SN32_DROAB</name>
<evidence type="ECO:0000256" key="3">
    <source>
        <dbReference type="ARBA" id="ARBA00022692"/>
    </source>
</evidence>
<dbReference type="PANTHER" id="PTHR10783:SF127">
    <property type="entry name" value="LD30826P-RELATED"/>
    <property type="match status" value="1"/>
</dbReference>
<dbReference type="Proteomes" id="UP000515160">
    <property type="component" value="Chromosome 2L"/>
</dbReference>